<organism evidence="1 2">
    <name type="scientific">Rhizobium leguminosarum bv. trifolii (strain WSM2304)</name>
    <dbReference type="NCBI Taxonomy" id="395492"/>
    <lineage>
        <taxon>Bacteria</taxon>
        <taxon>Pseudomonadati</taxon>
        <taxon>Pseudomonadota</taxon>
        <taxon>Alphaproteobacteria</taxon>
        <taxon>Hyphomicrobiales</taxon>
        <taxon>Rhizobiaceae</taxon>
        <taxon>Rhizobium/Agrobacterium group</taxon>
        <taxon>Rhizobium</taxon>
    </lineage>
</organism>
<dbReference type="EMBL" id="CP001195">
    <property type="protein sequence ID" value="ACI59578.1"/>
    <property type="molecule type" value="Genomic_DNA"/>
</dbReference>
<dbReference type="KEGG" id="rlt:Rleg2_6202"/>
<keyword evidence="2" id="KW-1185">Reference proteome</keyword>
<evidence type="ECO:0000313" key="2">
    <source>
        <dbReference type="Proteomes" id="UP000008330"/>
    </source>
</evidence>
<keyword evidence="1" id="KW-0614">Plasmid</keyword>
<accession>A0ABF7QZ26</accession>
<evidence type="ECO:0000313" key="1">
    <source>
        <dbReference type="EMBL" id="ACI59578.1"/>
    </source>
</evidence>
<name>A0ABF7QZ26_RHILW</name>
<reference evidence="1 2" key="1">
    <citation type="journal article" date="2010" name="Stand. Genomic Sci.">
        <title>Complete genome sequence of Rhizobium leguminosarum bv trifolii strain WSM2304, an effective microsymbiont of the South American clover Trifolium polymorphum.</title>
        <authorList>
            <person name="Reeve W."/>
            <person name="O'Hara G."/>
            <person name="Chain P."/>
            <person name="Ardley J."/>
            <person name="Brau L."/>
            <person name="Nandesena K."/>
            <person name="Tiwari R."/>
            <person name="Malfatti S."/>
            <person name="Kiss H."/>
            <person name="Lapidus A."/>
            <person name="Copeland A."/>
            <person name="Nolan M."/>
            <person name="Land M."/>
            <person name="Ivanova N."/>
            <person name="Mavromatis K."/>
            <person name="Markowitz V."/>
            <person name="Kyrpides N."/>
            <person name="Melino V."/>
            <person name="Denton M."/>
            <person name="Yates R."/>
            <person name="Howieson J."/>
        </authorList>
    </citation>
    <scope>NUCLEOTIDE SEQUENCE [LARGE SCALE GENOMIC DNA]</scope>
    <source>
        <strain evidence="1 2">WSM2304</strain>
    </source>
</reference>
<proteinExistence type="predicted"/>
<protein>
    <submittedName>
        <fullName evidence="1">Uncharacterized protein</fullName>
    </submittedName>
</protein>
<dbReference type="Proteomes" id="UP000008330">
    <property type="component" value="Plasmid pRLG203"/>
</dbReference>
<dbReference type="AlphaFoldDB" id="A0ABF7QZ26"/>
<gene>
    <name evidence="1" type="ordered locus">Rleg2_6202</name>
</gene>
<sequence length="266" mass="29003">MTHSRSLLTKEWYKVPLCVDCPSCGAQTRSAGIVVGPSSLIGDLADSAENDILAKPPASLDGFAFVETLSGRTQNIERFVVNRLHSMFAFRNDCLMPICEHCTEGLPPPTIRSSVMNGFVRLGQRRLLVNERLLIYSSNAVLTEFHGGTSIEETNFPYPDYAVVLVCDTESPGGDTGTLELWHSIARNDYAVLVRGHDGREVLRDAVNDDLASVVATVSDLGLVLTQLHLAQASSPYCALARDLFLKALGDAGYQQEHQEADHADL</sequence>
<geneLocation type="plasmid" evidence="1 2">
    <name>pRLG203</name>
</geneLocation>